<organism evidence="4 5">
    <name type="scientific">Kitasatospora cystarginea</name>
    <dbReference type="NCBI Taxonomy" id="58350"/>
    <lineage>
        <taxon>Bacteria</taxon>
        <taxon>Bacillati</taxon>
        <taxon>Actinomycetota</taxon>
        <taxon>Actinomycetes</taxon>
        <taxon>Kitasatosporales</taxon>
        <taxon>Streptomycetaceae</taxon>
        <taxon>Kitasatospora</taxon>
    </lineage>
</organism>
<dbReference type="Pfam" id="PF13559">
    <property type="entry name" value="DUF4129"/>
    <property type="match status" value="1"/>
</dbReference>
<dbReference type="EMBL" id="BAAATR010000008">
    <property type="protein sequence ID" value="GAA2242269.1"/>
    <property type="molecule type" value="Genomic_DNA"/>
</dbReference>
<name>A0ABN3DV62_9ACTN</name>
<keyword evidence="2" id="KW-0472">Membrane</keyword>
<accession>A0ABN3DV62</accession>
<gene>
    <name evidence="4" type="ORF">GCM10010430_24840</name>
</gene>
<evidence type="ECO:0000313" key="5">
    <source>
        <dbReference type="Proteomes" id="UP001500305"/>
    </source>
</evidence>
<proteinExistence type="predicted"/>
<feature type="domain" description="Protein-glutamine gamma-glutamyltransferase-like C-terminal" evidence="3">
    <location>
        <begin position="137"/>
        <end position="206"/>
    </location>
</feature>
<feature type="region of interest" description="Disordered" evidence="1">
    <location>
        <begin position="214"/>
        <end position="235"/>
    </location>
</feature>
<evidence type="ECO:0000313" key="4">
    <source>
        <dbReference type="EMBL" id="GAA2242269.1"/>
    </source>
</evidence>
<dbReference type="Proteomes" id="UP001500305">
    <property type="component" value="Unassembled WGS sequence"/>
</dbReference>
<reference evidence="4 5" key="1">
    <citation type="journal article" date="2019" name="Int. J. Syst. Evol. Microbiol.">
        <title>The Global Catalogue of Microorganisms (GCM) 10K type strain sequencing project: providing services to taxonomists for standard genome sequencing and annotation.</title>
        <authorList>
            <consortium name="The Broad Institute Genomics Platform"/>
            <consortium name="The Broad Institute Genome Sequencing Center for Infectious Disease"/>
            <person name="Wu L."/>
            <person name="Ma J."/>
        </authorList>
    </citation>
    <scope>NUCLEOTIDE SEQUENCE [LARGE SCALE GENOMIC DNA]</scope>
    <source>
        <strain evidence="4 5">JCM 7356</strain>
    </source>
</reference>
<evidence type="ECO:0000256" key="2">
    <source>
        <dbReference type="SAM" id="Phobius"/>
    </source>
</evidence>
<sequence>MAFWGDGALLAGGAPVTVPRNPARDDARRELLNPVYHQHDPSLVQRLMTWIQDQLDRALSSLGSMGGNGVTGLVFFLVVAALIGAALWWRLGAPRRQAHSAAALFAADGPRTAAQHRSAAAAHAAAGEWSAAVREQMRALVRAMEERTVLDVRPGRTADEAAAEAGRALPDHAAALTAAAHAFDDIAYGDRIADQAAYQSLLDLDRALQRTTPVLTPTAAPAPAPTAAPTGGGTA</sequence>
<protein>
    <submittedName>
        <fullName evidence="4">DUF4129 domain-containing protein</fullName>
    </submittedName>
</protein>
<keyword evidence="2" id="KW-1133">Transmembrane helix</keyword>
<evidence type="ECO:0000259" key="3">
    <source>
        <dbReference type="Pfam" id="PF13559"/>
    </source>
</evidence>
<evidence type="ECO:0000256" key="1">
    <source>
        <dbReference type="SAM" id="MobiDB-lite"/>
    </source>
</evidence>
<dbReference type="InterPro" id="IPR025403">
    <property type="entry name" value="TgpA-like_C"/>
</dbReference>
<dbReference type="RefSeq" id="WP_344636360.1">
    <property type="nucleotide sequence ID" value="NZ_BAAATR010000008.1"/>
</dbReference>
<comment type="caution">
    <text evidence="4">The sequence shown here is derived from an EMBL/GenBank/DDBJ whole genome shotgun (WGS) entry which is preliminary data.</text>
</comment>
<keyword evidence="5" id="KW-1185">Reference proteome</keyword>
<keyword evidence="2" id="KW-0812">Transmembrane</keyword>
<feature type="transmembrane region" description="Helical" evidence="2">
    <location>
        <begin position="69"/>
        <end position="89"/>
    </location>
</feature>